<protein>
    <submittedName>
        <fullName evidence="1">Uncharacterized protein</fullName>
    </submittedName>
</protein>
<feature type="non-terminal residue" evidence="1">
    <location>
        <position position="1"/>
    </location>
</feature>
<comment type="caution">
    <text evidence="1">The sequence shown here is derived from an EMBL/GenBank/DDBJ whole genome shotgun (WGS) entry which is preliminary data.</text>
</comment>
<dbReference type="AlphaFoldDB" id="A0A699ZLN9"/>
<gene>
    <name evidence="1" type="ORF">HaLaN_20484</name>
</gene>
<keyword evidence="2" id="KW-1185">Reference proteome</keyword>
<organism evidence="1 2">
    <name type="scientific">Haematococcus lacustris</name>
    <name type="common">Green alga</name>
    <name type="synonym">Haematococcus pluvialis</name>
    <dbReference type="NCBI Taxonomy" id="44745"/>
    <lineage>
        <taxon>Eukaryota</taxon>
        <taxon>Viridiplantae</taxon>
        <taxon>Chlorophyta</taxon>
        <taxon>core chlorophytes</taxon>
        <taxon>Chlorophyceae</taxon>
        <taxon>CS clade</taxon>
        <taxon>Chlamydomonadales</taxon>
        <taxon>Haematococcaceae</taxon>
        <taxon>Haematococcus</taxon>
    </lineage>
</organism>
<dbReference type="Proteomes" id="UP000485058">
    <property type="component" value="Unassembled WGS sequence"/>
</dbReference>
<reference evidence="1 2" key="1">
    <citation type="submission" date="2020-02" db="EMBL/GenBank/DDBJ databases">
        <title>Draft genome sequence of Haematococcus lacustris strain NIES-144.</title>
        <authorList>
            <person name="Morimoto D."/>
            <person name="Nakagawa S."/>
            <person name="Yoshida T."/>
            <person name="Sawayama S."/>
        </authorList>
    </citation>
    <scope>NUCLEOTIDE SEQUENCE [LARGE SCALE GENOMIC DNA]</scope>
    <source>
        <strain evidence="1 2">NIES-144</strain>
    </source>
</reference>
<sequence length="27" mass="2589">MAAVSAVISCQPPAVTGAPAPAVSHQQ</sequence>
<evidence type="ECO:0000313" key="2">
    <source>
        <dbReference type="Proteomes" id="UP000485058"/>
    </source>
</evidence>
<name>A0A699ZLN9_HAELA</name>
<dbReference type="EMBL" id="BLLF01002159">
    <property type="protein sequence ID" value="GFH22945.1"/>
    <property type="molecule type" value="Genomic_DNA"/>
</dbReference>
<accession>A0A699ZLN9</accession>
<evidence type="ECO:0000313" key="1">
    <source>
        <dbReference type="EMBL" id="GFH22945.1"/>
    </source>
</evidence>
<proteinExistence type="predicted"/>